<comment type="caution">
    <text evidence="1">The sequence shown here is derived from an EMBL/GenBank/DDBJ whole genome shotgun (WGS) entry which is preliminary data.</text>
</comment>
<sequence length="72" mass="7806">MRGRAHALLLGLVSSDHLRVNPRQNSKQKSASNLPARPGSAILRYVAHPTHSPFPIAPRAAASVYLLSLLRT</sequence>
<name>A0AAE0ZPF1_9GAST</name>
<dbReference type="Proteomes" id="UP001283361">
    <property type="component" value="Unassembled WGS sequence"/>
</dbReference>
<organism evidence="1 2">
    <name type="scientific">Elysia crispata</name>
    <name type="common">lettuce slug</name>
    <dbReference type="NCBI Taxonomy" id="231223"/>
    <lineage>
        <taxon>Eukaryota</taxon>
        <taxon>Metazoa</taxon>
        <taxon>Spiralia</taxon>
        <taxon>Lophotrochozoa</taxon>
        <taxon>Mollusca</taxon>
        <taxon>Gastropoda</taxon>
        <taxon>Heterobranchia</taxon>
        <taxon>Euthyneura</taxon>
        <taxon>Panpulmonata</taxon>
        <taxon>Sacoglossa</taxon>
        <taxon>Placobranchoidea</taxon>
        <taxon>Plakobranchidae</taxon>
        <taxon>Elysia</taxon>
    </lineage>
</organism>
<proteinExistence type="predicted"/>
<gene>
    <name evidence="1" type="ORF">RRG08_017108</name>
</gene>
<keyword evidence="2" id="KW-1185">Reference proteome</keyword>
<protein>
    <submittedName>
        <fullName evidence="1">Uncharacterized protein</fullName>
    </submittedName>
</protein>
<accession>A0AAE0ZPF1</accession>
<dbReference type="EMBL" id="JAWDGP010003618">
    <property type="protein sequence ID" value="KAK3772571.1"/>
    <property type="molecule type" value="Genomic_DNA"/>
</dbReference>
<evidence type="ECO:0000313" key="1">
    <source>
        <dbReference type="EMBL" id="KAK3772571.1"/>
    </source>
</evidence>
<evidence type="ECO:0000313" key="2">
    <source>
        <dbReference type="Proteomes" id="UP001283361"/>
    </source>
</evidence>
<dbReference type="AlphaFoldDB" id="A0AAE0ZPF1"/>
<reference evidence="1" key="1">
    <citation type="journal article" date="2023" name="G3 (Bethesda)">
        <title>A reference genome for the long-term kleptoplast-retaining sea slug Elysia crispata morphotype clarki.</title>
        <authorList>
            <person name="Eastman K.E."/>
            <person name="Pendleton A.L."/>
            <person name="Shaikh M.A."/>
            <person name="Suttiyut T."/>
            <person name="Ogas R."/>
            <person name="Tomko P."/>
            <person name="Gavelis G."/>
            <person name="Widhalm J.R."/>
            <person name="Wisecaver J.H."/>
        </authorList>
    </citation>
    <scope>NUCLEOTIDE SEQUENCE</scope>
    <source>
        <strain evidence="1">ECLA1</strain>
    </source>
</reference>